<sequence>MRISTILLFLVFSFVIFFSFLIFKLNQIDILLDLLFDEIQVKLGKVILVSFLSGSCITFILELLYMFGKDRSNN</sequence>
<feature type="transmembrane region" description="Helical" evidence="1">
    <location>
        <begin position="6"/>
        <end position="25"/>
    </location>
</feature>
<keyword evidence="1" id="KW-0812">Transmembrane</keyword>
<reference evidence="2" key="1">
    <citation type="submission" date="2018-05" db="EMBL/GenBank/DDBJ databases">
        <authorList>
            <person name="Lanie J.A."/>
            <person name="Ng W.-L."/>
            <person name="Kazmierczak K.M."/>
            <person name="Andrzejewski T.M."/>
            <person name="Davidsen T.M."/>
            <person name="Wayne K.J."/>
            <person name="Tettelin H."/>
            <person name="Glass J.I."/>
            <person name="Rusch D."/>
            <person name="Podicherti R."/>
            <person name="Tsui H.-C.T."/>
            <person name="Winkler M.E."/>
        </authorList>
    </citation>
    <scope>NUCLEOTIDE SEQUENCE</scope>
</reference>
<name>A0A383D4L4_9ZZZZ</name>
<protein>
    <recommendedName>
        <fullName evidence="3">Lipopolysaccharide assembly protein A domain-containing protein</fullName>
    </recommendedName>
</protein>
<evidence type="ECO:0000256" key="1">
    <source>
        <dbReference type="SAM" id="Phobius"/>
    </source>
</evidence>
<proteinExistence type="predicted"/>
<evidence type="ECO:0000313" key="2">
    <source>
        <dbReference type="EMBL" id="SVE39240.1"/>
    </source>
</evidence>
<keyword evidence="1" id="KW-0472">Membrane</keyword>
<organism evidence="2">
    <name type="scientific">marine metagenome</name>
    <dbReference type="NCBI Taxonomy" id="408172"/>
    <lineage>
        <taxon>unclassified sequences</taxon>
        <taxon>metagenomes</taxon>
        <taxon>ecological metagenomes</taxon>
    </lineage>
</organism>
<feature type="transmembrane region" description="Helical" evidence="1">
    <location>
        <begin position="46"/>
        <end position="67"/>
    </location>
</feature>
<evidence type="ECO:0008006" key="3">
    <source>
        <dbReference type="Google" id="ProtNLM"/>
    </source>
</evidence>
<gene>
    <name evidence="2" type="ORF">METZ01_LOCUS492094</name>
</gene>
<dbReference type="EMBL" id="UINC01214142">
    <property type="protein sequence ID" value="SVE39240.1"/>
    <property type="molecule type" value="Genomic_DNA"/>
</dbReference>
<keyword evidence="1" id="KW-1133">Transmembrane helix</keyword>
<accession>A0A383D4L4</accession>
<dbReference type="AlphaFoldDB" id="A0A383D4L4"/>